<dbReference type="AlphaFoldDB" id="A0A1X9LIQ2"/>
<dbReference type="CDD" id="cd04301">
    <property type="entry name" value="NAT_SF"/>
    <property type="match status" value="1"/>
</dbReference>
<dbReference type="PANTHER" id="PTHR31435">
    <property type="entry name" value="PROTEIN NATD1"/>
    <property type="match status" value="1"/>
</dbReference>
<accession>A0A1X9LIQ2</accession>
<dbReference type="SUPFAM" id="SSF55729">
    <property type="entry name" value="Acyl-CoA N-acyltransferases (Nat)"/>
    <property type="match status" value="1"/>
</dbReference>
<dbReference type="KEGG" id="cphy:B5808_07445"/>
<dbReference type="Gene3D" id="3.40.630.30">
    <property type="match status" value="1"/>
</dbReference>
<dbReference type="PANTHER" id="PTHR31435:SF10">
    <property type="entry name" value="BSR4717 PROTEIN"/>
    <property type="match status" value="1"/>
</dbReference>
<dbReference type="GO" id="GO:0016747">
    <property type="term" value="F:acyltransferase activity, transferring groups other than amino-acyl groups"/>
    <property type="evidence" value="ECO:0007669"/>
    <property type="project" value="InterPro"/>
</dbReference>
<sequence length="96" mass="10515">MSREVEHEPERHRYVITVDGADAGTAYYVDAEGSRVFTHTVVDPAYEGQGLGSELVAAALADTRDAGLRITPQCPFVAAWVKRHHEYDDIIDAAAD</sequence>
<gene>
    <name evidence="1" type="ORF">B5808_07445</name>
</gene>
<dbReference type="Proteomes" id="UP000192775">
    <property type="component" value="Chromosome"/>
</dbReference>
<dbReference type="InterPro" id="IPR016181">
    <property type="entry name" value="Acyl_CoA_acyltransferase"/>
</dbReference>
<dbReference type="InterPro" id="IPR045057">
    <property type="entry name" value="Gcn5-rel_NAT"/>
</dbReference>
<keyword evidence="2" id="KW-1185">Reference proteome</keyword>
<dbReference type="PROSITE" id="PS51186">
    <property type="entry name" value="GNAT"/>
    <property type="match status" value="1"/>
</dbReference>
<reference evidence="1 2" key="1">
    <citation type="submission" date="2017-04" db="EMBL/GenBank/DDBJ databases">
        <authorList>
            <person name="Afonso C.L."/>
            <person name="Miller P.J."/>
            <person name="Scott M.A."/>
            <person name="Spackman E."/>
            <person name="Goraichik I."/>
            <person name="Dimitrov K.M."/>
            <person name="Suarez D.L."/>
            <person name="Swayne D.E."/>
        </authorList>
    </citation>
    <scope>NUCLEOTIDE SEQUENCE [LARGE SCALE GENOMIC DNA]</scope>
    <source>
        <strain evidence="2">XA(T)</strain>
    </source>
</reference>
<organism evidence="1 2">
    <name type="scientific">Cnuibacter physcomitrellae</name>
    <dbReference type="NCBI Taxonomy" id="1619308"/>
    <lineage>
        <taxon>Bacteria</taxon>
        <taxon>Bacillati</taxon>
        <taxon>Actinomycetota</taxon>
        <taxon>Actinomycetes</taxon>
        <taxon>Micrococcales</taxon>
        <taxon>Microbacteriaceae</taxon>
        <taxon>Cnuibacter</taxon>
    </lineage>
</organism>
<evidence type="ECO:0000313" key="1">
    <source>
        <dbReference type="EMBL" id="ARJ05054.1"/>
    </source>
</evidence>
<proteinExistence type="predicted"/>
<dbReference type="EMBL" id="CP020715">
    <property type="protein sequence ID" value="ARJ05054.1"/>
    <property type="molecule type" value="Genomic_DNA"/>
</dbReference>
<dbReference type="RefSeq" id="WP_085019192.1">
    <property type="nucleotide sequence ID" value="NZ_BMHD01000001.1"/>
</dbReference>
<name>A0A1X9LIQ2_9MICO</name>
<dbReference type="InterPro" id="IPR000182">
    <property type="entry name" value="GNAT_dom"/>
</dbReference>
<dbReference type="InterPro" id="IPR031165">
    <property type="entry name" value="GNAT_YJDJ"/>
</dbReference>
<evidence type="ECO:0000313" key="2">
    <source>
        <dbReference type="Proteomes" id="UP000192775"/>
    </source>
</evidence>
<dbReference type="STRING" id="1619308.B5808_07445"/>
<dbReference type="Pfam" id="PF14542">
    <property type="entry name" value="Acetyltransf_CG"/>
    <property type="match status" value="1"/>
</dbReference>
<protein>
    <submittedName>
        <fullName evidence="1">Uncharacterized protein</fullName>
    </submittedName>
</protein>
<dbReference type="PROSITE" id="PS51729">
    <property type="entry name" value="GNAT_YJDJ"/>
    <property type="match status" value="1"/>
</dbReference>